<evidence type="ECO:0000313" key="2">
    <source>
        <dbReference type="EMBL" id="EDK39370.2"/>
    </source>
</evidence>
<dbReference type="GeneID" id="5126226"/>
<evidence type="ECO:0008006" key="4">
    <source>
        <dbReference type="Google" id="ProtNLM"/>
    </source>
</evidence>
<proteinExistence type="predicted"/>
<dbReference type="InParanoid" id="A5DJL7"/>
<dbReference type="OMA" id="ETIYSHR"/>
<organism evidence="2 3">
    <name type="scientific">Meyerozyma guilliermondii (strain ATCC 6260 / CBS 566 / DSM 6381 / JCM 1539 / NBRC 10279 / NRRL Y-324)</name>
    <name type="common">Yeast</name>
    <name type="synonym">Candida guilliermondii</name>
    <dbReference type="NCBI Taxonomy" id="294746"/>
    <lineage>
        <taxon>Eukaryota</taxon>
        <taxon>Fungi</taxon>
        <taxon>Dikarya</taxon>
        <taxon>Ascomycota</taxon>
        <taxon>Saccharomycotina</taxon>
        <taxon>Pichiomycetes</taxon>
        <taxon>Debaryomycetaceae</taxon>
        <taxon>Meyerozyma</taxon>
    </lineage>
</organism>
<sequence length="309" mass="35325">MDSIAGYSSDTSDTENESDTQLPSPDFSPFSENYFGNNNMASIFLHIPWNPPMQVANQLKTIAYDALRQLRQQHPEYISSYTWNAVGERTKSVHGKFSITNKYVLRTHHISLCSNIRGKPQNIDNFINDFKGEVTRMRIPPSMIQPEKTEQERAKSLNAILFRDQPPPSRTAQKYISLRLRPQLRLFRSFSSKSVFLAAVLDFSAPEEQAFFGQIWETITSNVDKSGVEIETFRNNKELKPPTLHVSLLYGEMNKKASQQYHEVNESLQSLHLDQLKDIQVCVDKVIISKLAKVHKTTSIPFVIEETTA</sequence>
<dbReference type="RefSeq" id="XP_001484087.2">
    <property type="nucleotide sequence ID" value="XM_001484037.1"/>
</dbReference>
<dbReference type="Proteomes" id="UP000001997">
    <property type="component" value="Unassembled WGS sequence"/>
</dbReference>
<dbReference type="VEuPathDB" id="FungiDB:PGUG_03468"/>
<name>A5DJL7_PICGU</name>
<evidence type="ECO:0000256" key="1">
    <source>
        <dbReference type="SAM" id="MobiDB-lite"/>
    </source>
</evidence>
<evidence type="ECO:0000313" key="3">
    <source>
        <dbReference type="Proteomes" id="UP000001997"/>
    </source>
</evidence>
<dbReference type="KEGG" id="pgu:PGUG_03468"/>
<accession>A5DJL7</accession>
<dbReference type="AlphaFoldDB" id="A5DJL7"/>
<dbReference type="Gene3D" id="3.90.1140.10">
    <property type="entry name" value="Cyclic phosphodiesterase"/>
    <property type="match status" value="1"/>
</dbReference>
<dbReference type="EMBL" id="CH408158">
    <property type="protein sequence ID" value="EDK39370.2"/>
    <property type="molecule type" value="Genomic_DNA"/>
</dbReference>
<reference evidence="2 3" key="1">
    <citation type="journal article" date="2009" name="Nature">
        <title>Evolution of pathogenicity and sexual reproduction in eight Candida genomes.</title>
        <authorList>
            <person name="Butler G."/>
            <person name="Rasmussen M.D."/>
            <person name="Lin M.F."/>
            <person name="Santos M.A."/>
            <person name="Sakthikumar S."/>
            <person name="Munro C.A."/>
            <person name="Rheinbay E."/>
            <person name="Grabherr M."/>
            <person name="Forche A."/>
            <person name="Reedy J.L."/>
            <person name="Agrafioti I."/>
            <person name="Arnaud M.B."/>
            <person name="Bates S."/>
            <person name="Brown A.J."/>
            <person name="Brunke S."/>
            <person name="Costanzo M.C."/>
            <person name="Fitzpatrick D.A."/>
            <person name="de Groot P.W."/>
            <person name="Harris D."/>
            <person name="Hoyer L.L."/>
            <person name="Hube B."/>
            <person name="Klis F.M."/>
            <person name="Kodira C."/>
            <person name="Lennard N."/>
            <person name="Logue M.E."/>
            <person name="Martin R."/>
            <person name="Neiman A.M."/>
            <person name="Nikolaou E."/>
            <person name="Quail M.A."/>
            <person name="Quinn J."/>
            <person name="Santos M.C."/>
            <person name="Schmitzberger F.F."/>
            <person name="Sherlock G."/>
            <person name="Shah P."/>
            <person name="Silverstein K.A."/>
            <person name="Skrzypek M.S."/>
            <person name="Soll D."/>
            <person name="Staggs R."/>
            <person name="Stansfield I."/>
            <person name="Stumpf M.P."/>
            <person name="Sudbery P.E."/>
            <person name="Srikantha T."/>
            <person name="Zeng Q."/>
            <person name="Berman J."/>
            <person name="Berriman M."/>
            <person name="Heitman J."/>
            <person name="Gow N.A."/>
            <person name="Lorenz M.C."/>
            <person name="Birren B.W."/>
            <person name="Kellis M."/>
            <person name="Cuomo C.A."/>
        </authorList>
    </citation>
    <scope>NUCLEOTIDE SEQUENCE [LARGE SCALE GENOMIC DNA]</scope>
    <source>
        <strain evidence="3">ATCC 6260 / CBS 566 / DSM 6381 / JCM 1539 / NBRC 10279 / NRRL Y-324</strain>
    </source>
</reference>
<dbReference type="HOGENOM" id="CLU_903480_0_0_1"/>
<dbReference type="eggNOG" id="ENOG502T53Z">
    <property type="taxonomic scope" value="Eukaryota"/>
</dbReference>
<protein>
    <recommendedName>
        <fullName evidence="4">U6 snRNA phosphodiesterase</fullName>
    </recommendedName>
</protein>
<feature type="region of interest" description="Disordered" evidence="1">
    <location>
        <begin position="1"/>
        <end position="28"/>
    </location>
</feature>
<keyword evidence="3" id="KW-1185">Reference proteome</keyword>
<gene>
    <name evidence="2" type="ORF">PGUG_03468</name>
</gene>
<dbReference type="OrthoDB" id="4018007at2759"/>